<name>A0A9Q0MQI8_9DIPT</name>
<evidence type="ECO:0000313" key="8">
    <source>
        <dbReference type="EMBL" id="KAJ6636152.1"/>
    </source>
</evidence>
<organism evidence="8 9">
    <name type="scientific">Pseudolycoriella hygida</name>
    <dbReference type="NCBI Taxonomy" id="35572"/>
    <lineage>
        <taxon>Eukaryota</taxon>
        <taxon>Metazoa</taxon>
        <taxon>Ecdysozoa</taxon>
        <taxon>Arthropoda</taxon>
        <taxon>Hexapoda</taxon>
        <taxon>Insecta</taxon>
        <taxon>Pterygota</taxon>
        <taxon>Neoptera</taxon>
        <taxon>Endopterygota</taxon>
        <taxon>Diptera</taxon>
        <taxon>Nematocera</taxon>
        <taxon>Sciaroidea</taxon>
        <taxon>Sciaridae</taxon>
        <taxon>Pseudolycoriella</taxon>
    </lineage>
</organism>
<dbReference type="EMBL" id="WJQU01000004">
    <property type="protein sequence ID" value="KAJ6636152.1"/>
    <property type="molecule type" value="Genomic_DNA"/>
</dbReference>
<accession>A0A9Q0MQI8</accession>
<dbReference type="AlphaFoldDB" id="A0A9Q0MQI8"/>
<evidence type="ECO:0000256" key="4">
    <source>
        <dbReference type="ARBA" id="ARBA00023125"/>
    </source>
</evidence>
<keyword evidence="5" id="KW-0804">Transcription</keyword>
<comment type="subunit">
    <text evidence="1">Self-associates forming complexes of several hundred monomers.</text>
</comment>
<evidence type="ECO:0000256" key="3">
    <source>
        <dbReference type="ARBA" id="ARBA00023015"/>
    </source>
</evidence>
<evidence type="ECO:0000313" key="9">
    <source>
        <dbReference type="Proteomes" id="UP001151699"/>
    </source>
</evidence>
<dbReference type="Pfam" id="PF13873">
    <property type="entry name" value="Myb_DNA-bind_5"/>
    <property type="match status" value="1"/>
</dbReference>
<sequence length="249" mass="29363">MDKKVCFLDFERENLVNLVEKYRDIVENKKTSSNIIAQKKQIWERITLEYNQNPNVKKRLTKQLRKLWENTKAKRKNKLKSSSTYSLLSTTIDKHINFSGNTTLDTAVDGDDLQDTTDDMHCDANEQPTAKAKSNHLGCSEGSLDELLTPVISLRVKKIEDATHQQREIHLLSTQREQLQIKALEERLSQQSELHAIKMEQEREFHQLRMSQEKDLYLQRVRWEQELHQLRVLDYNKVQSSSYSVMYKQ</sequence>
<keyword evidence="4 8" id="KW-0238">DNA-binding</keyword>
<evidence type="ECO:0000256" key="1">
    <source>
        <dbReference type="ARBA" id="ARBA00011764"/>
    </source>
</evidence>
<keyword evidence="3" id="KW-0805">Transcription regulation</keyword>
<evidence type="ECO:0000256" key="5">
    <source>
        <dbReference type="ARBA" id="ARBA00023163"/>
    </source>
</evidence>
<dbReference type="OrthoDB" id="3066195at2759"/>
<dbReference type="InterPro" id="IPR028002">
    <property type="entry name" value="Myb_DNA-bind_5"/>
</dbReference>
<proteinExistence type="predicted"/>
<reference evidence="8" key="1">
    <citation type="submission" date="2022-07" db="EMBL/GenBank/DDBJ databases">
        <authorList>
            <person name="Trinca V."/>
            <person name="Uliana J.V.C."/>
            <person name="Torres T.T."/>
            <person name="Ward R.J."/>
            <person name="Monesi N."/>
        </authorList>
    </citation>
    <scope>NUCLEOTIDE SEQUENCE</scope>
    <source>
        <strain evidence="8">HSMRA1968</strain>
        <tissue evidence="8">Whole embryos</tissue>
    </source>
</reference>
<gene>
    <name evidence="8" type="primary">Msantd3</name>
    <name evidence="8" type="ORF">Bhyg_14739</name>
</gene>
<evidence type="ECO:0000256" key="2">
    <source>
        <dbReference type="ARBA" id="ARBA00016807"/>
    </source>
</evidence>
<evidence type="ECO:0000259" key="7">
    <source>
        <dbReference type="Pfam" id="PF13873"/>
    </source>
</evidence>
<dbReference type="GO" id="GO:0003677">
    <property type="term" value="F:DNA binding"/>
    <property type="evidence" value="ECO:0007669"/>
    <property type="project" value="UniProtKB-KW"/>
</dbReference>
<feature type="domain" description="Myb/SANT-like DNA-binding" evidence="7">
    <location>
        <begin position="9"/>
        <end position="79"/>
    </location>
</feature>
<keyword evidence="9" id="KW-1185">Reference proteome</keyword>
<dbReference type="Proteomes" id="UP001151699">
    <property type="component" value="Chromosome C"/>
</dbReference>
<comment type="caution">
    <text evidence="8">The sequence shown here is derived from an EMBL/GenBank/DDBJ whole genome shotgun (WGS) entry which is preliminary data.</text>
</comment>
<comment type="function">
    <text evidence="6">Involved in transvection phenomena (= synapsis-dependent gene expression), where the synaptic pairing of chromosomes carrying genes with which zeste interacts influences the expression of these genes. Zeste binds to DNA and stimulates transcription from a nearby promoter.</text>
</comment>
<protein>
    <recommendedName>
        <fullName evidence="2">Regulatory protein zeste</fullName>
    </recommendedName>
</protein>
<evidence type="ECO:0000256" key="6">
    <source>
        <dbReference type="ARBA" id="ARBA00025466"/>
    </source>
</evidence>